<evidence type="ECO:0000256" key="7">
    <source>
        <dbReference type="ARBA" id="ARBA00069290"/>
    </source>
</evidence>
<dbReference type="SMART" id="SM00389">
    <property type="entry name" value="HOX"/>
    <property type="match status" value="1"/>
</dbReference>
<dbReference type="FunCoup" id="A0A2J7PJ89">
    <property type="interactions" value="62"/>
</dbReference>
<dbReference type="InterPro" id="IPR009057">
    <property type="entry name" value="Homeodomain-like_sf"/>
</dbReference>
<dbReference type="Gene3D" id="1.10.10.60">
    <property type="entry name" value="Homeodomain-like"/>
    <property type="match status" value="1"/>
</dbReference>
<evidence type="ECO:0000256" key="5">
    <source>
        <dbReference type="ARBA" id="ARBA00023242"/>
    </source>
</evidence>
<dbReference type="SUPFAM" id="SSF46689">
    <property type="entry name" value="Homeodomain-like"/>
    <property type="match status" value="1"/>
</dbReference>
<feature type="domain" description="OAR" evidence="11">
    <location>
        <begin position="171"/>
        <end position="184"/>
    </location>
</feature>
<dbReference type="EMBL" id="NEVH01024950">
    <property type="protein sequence ID" value="PNF16407.1"/>
    <property type="molecule type" value="Genomic_DNA"/>
</dbReference>
<evidence type="ECO:0000256" key="9">
    <source>
        <dbReference type="RuleBase" id="RU000682"/>
    </source>
</evidence>
<feature type="non-terminal residue" evidence="12">
    <location>
        <position position="1"/>
    </location>
</feature>
<dbReference type="PROSITE" id="PS50803">
    <property type="entry name" value="OAR"/>
    <property type="match status" value="1"/>
</dbReference>
<comment type="similarity">
    <text evidence="6">Belongs to the paired homeobox family. Unc-4 subfamily.</text>
</comment>
<dbReference type="PROSITE" id="PS00027">
    <property type="entry name" value="HOMEOBOX_1"/>
    <property type="match status" value="1"/>
</dbReference>
<dbReference type="InterPro" id="IPR003654">
    <property type="entry name" value="OAR_dom"/>
</dbReference>
<evidence type="ECO:0000256" key="8">
    <source>
        <dbReference type="PROSITE-ProRule" id="PRU00108"/>
    </source>
</evidence>
<dbReference type="OrthoDB" id="6159439at2759"/>
<evidence type="ECO:0000256" key="6">
    <source>
        <dbReference type="ARBA" id="ARBA00038351"/>
    </source>
</evidence>
<dbReference type="STRING" id="105785.A0A2J7PJ89"/>
<comment type="subcellular location">
    <subcellularLocation>
        <location evidence="1 8 9">Nucleus</location>
    </subcellularLocation>
</comment>
<keyword evidence="2" id="KW-0217">Developmental protein</keyword>
<dbReference type="PANTHER" id="PTHR46255">
    <property type="entry name" value="SHORT STATURE HOMEOBOX"/>
    <property type="match status" value="1"/>
</dbReference>
<evidence type="ECO:0000259" key="10">
    <source>
        <dbReference type="PROSITE" id="PS50071"/>
    </source>
</evidence>
<keyword evidence="3 8" id="KW-0238">DNA-binding</keyword>
<organism evidence="12 13">
    <name type="scientific">Cryptotermes secundus</name>
    <dbReference type="NCBI Taxonomy" id="105785"/>
    <lineage>
        <taxon>Eukaryota</taxon>
        <taxon>Metazoa</taxon>
        <taxon>Ecdysozoa</taxon>
        <taxon>Arthropoda</taxon>
        <taxon>Hexapoda</taxon>
        <taxon>Insecta</taxon>
        <taxon>Pterygota</taxon>
        <taxon>Neoptera</taxon>
        <taxon>Polyneoptera</taxon>
        <taxon>Dictyoptera</taxon>
        <taxon>Blattodea</taxon>
        <taxon>Blattoidea</taxon>
        <taxon>Termitoidae</taxon>
        <taxon>Kalotermitidae</taxon>
        <taxon>Cryptotermitinae</taxon>
        <taxon>Cryptotermes</taxon>
    </lineage>
</organism>
<dbReference type="Pfam" id="PF03826">
    <property type="entry name" value="OAR"/>
    <property type="match status" value="1"/>
</dbReference>
<evidence type="ECO:0000256" key="3">
    <source>
        <dbReference type="ARBA" id="ARBA00023125"/>
    </source>
</evidence>
<feature type="domain" description="Homeobox" evidence="10">
    <location>
        <begin position="7"/>
        <end position="67"/>
    </location>
</feature>
<name>A0A2J7PJ89_9NEOP</name>
<dbReference type="GO" id="GO:1990837">
    <property type="term" value="F:sequence-specific double-stranded DNA binding"/>
    <property type="evidence" value="ECO:0007669"/>
    <property type="project" value="TreeGrafter"/>
</dbReference>
<dbReference type="PROSITE" id="PS50071">
    <property type="entry name" value="HOMEOBOX_2"/>
    <property type="match status" value="1"/>
</dbReference>
<feature type="DNA-binding region" description="Homeobox" evidence="8">
    <location>
        <begin position="9"/>
        <end position="68"/>
    </location>
</feature>
<dbReference type="PANTHER" id="PTHR46255:SF3">
    <property type="entry name" value="HOMEOBOX DOMAIN-CONTAINING PROTEIN"/>
    <property type="match status" value="1"/>
</dbReference>
<keyword evidence="4 8" id="KW-0371">Homeobox</keyword>
<evidence type="ECO:0000256" key="1">
    <source>
        <dbReference type="ARBA" id="ARBA00004123"/>
    </source>
</evidence>
<evidence type="ECO:0000259" key="11">
    <source>
        <dbReference type="PROSITE" id="PS50803"/>
    </source>
</evidence>
<dbReference type="InParanoid" id="A0A2J7PJ89"/>
<gene>
    <name evidence="12" type="primary">Shox2</name>
    <name evidence="12" type="ORF">B7P43_G10499</name>
</gene>
<dbReference type="PRINTS" id="PR00031">
    <property type="entry name" value="HTHREPRESSR"/>
</dbReference>
<protein>
    <recommendedName>
        <fullName evidence="7">Homeobox protein unc-4</fullName>
    </recommendedName>
</protein>
<dbReference type="GO" id="GO:0000981">
    <property type="term" value="F:DNA-binding transcription factor activity, RNA polymerase II-specific"/>
    <property type="evidence" value="ECO:0007669"/>
    <property type="project" value="InterPro"/>
</dbReference>
<sequence>ASTPKQNKQRRSRTNFTLEQLNELERLFDETHYPDAFMREELSQRLGLSEARVQVWFQNRRAKCRKHESQMQKGMMLTSHSPPIATPLEPCRVAPYVNVPSLRLPTAYDRLTFPAFSAFDPALLTAAHQYAAAAAAMTSNSSPLVFCHPQYPLGLAALAAVHHDRLQSKNSSIADLRLKAKKHAEALGLTTREKTV</sequence>
<evidence type="ECO:0000256" key="2">
    <source>
        <dbReference type="ARBA" id="ARBA00022473"/>
    </source>
</evidence>
<dbReference type="Proteomes" id="UP000235965">
    <property type="component" value="Unassembled WGS sequence"/>
</dbReference>
<dbReference type="GO" id="GO:0005634">
    <property type="term" value="C:nucleus"/>
    <property type="evidence" value="ECO:0007669"/>
    <property type="project" value="UniProtKB-SubCell"/>
</dbReference>
<dbReference type="InterPro" id="IPR052631">
    <property type="entry name" value="Paired_homeobox_Bicoid"/>
</dbReference>
<accession>A0A2J7PJ89</accession>
<dbReference type="AlphaFoldDB" id="A0A2J7PJ89"/>
<evidence type="ECO:0000313" key="12">
    <source>
        <dbReference type="EMBL" id="PNF16407.1"/>
    </source>
</evidence>
<dbReference type="InterPro" id="IPR000047">
    <property type="entry name" value="HTH_motif"/>
</dbReference>
<evidence type="ECO:0000256" key="4">
    <source>
        <dbReference type="ARBA" id="ARBA00023155"/>
    </source>
</evidence>
<comment type="caution">
    <text evidence="12">The sequence shown here is derived from an EMBL/GenBank/DDBJ whole genome shotgun (WGS) entry which is preliminary data.</text>
</comment>
<reference evidence="12 13" key="1">
    <citation type="submission" date="2017-12" db="EMBL/GenBank/DDBJ databases">
        <title>Hemimetabolous genomes reveal molecular basis of termite eusociality.</title>
        <authorList>
            <person name="Harrison M.C."/>
            <person name="Jongepier E."/>
            <person name="Robertson H.M."/>
            <person name="Arning N."/>
            <person name="Bitard-Feildel T."/>
            <person name="Chao H."/>
            <person name="Childers C.P."/>
            <person name="Dinh H."/>
            <person name="Doddapaneni H."/>
            <person name="Dugan S."/>
            <person name="Gowin J."/>
            <person name="Greiner C."/>
            <person name="Han Y."/>
            <person name="Hu H."/>
            <person name="Hughes D.S.T."/>
            <person name="Huylmans A.-K."/>
            <person name="Kemena C."/>
            <person name="Kremer L.P.M."/>
            <person name="Lee S.L."/>
            <person name="Lopez-Ezquerra A."/>
            <person name="Mallet L."/>
            <person name="Monroy-Kuhn J.M."/>
            <person name="Moser A."/>
            <person name="Murali S.C."/>
            <person name="Muzny D.M."/>
            <person name="Otani S."/>
            <person name="Piulachs M.-D."/>
            <person name="Poelchau M."/>
            <person name="Qu J."/>
            <person name="Schaub F."/>
            <person name="Wada-Katsumata A."/>
            <person name="Worley K.C."/>
            <person name="Xie Q."/>
            <person name="Ylla G."/>
            <person name="Poulsen M."/>
            <person name="Gibbs R.A."/>
            <person name="Schal C."/>
            <person name="Richards S."/>
            <person name="Belles X."/>
            <person name="Korb J."/>
            <person name="Bornberg-Bauer E."/>
        </authorList>
    </citation>
    <scope>NUCLEOTIDE SEQUENCE [LARGE SCALE GENOMIC DNA]</scope>
    <source>
        <tissue evidence="12">Whole body</tissue>
    </source>
</reference>
<dbReference type="Pfam" id="PF00046">
    <property type="entry name" value="Homeodomain"/>
    <property type="match status" value="1"/>
</dbReference>
<dbReference type="CDD" id="cd00086">
    <property type="entry name" value="homeodomain"/>
    <property type="match status" value="1"/>
</dbReference>
<dbReference type="InterPro" id="IPR017970">
    <property type="entry name" value="Homeobox_CS"/>
</dbReference>
<dbReference type="InterPro" id="IPR001356">
    <property type="entry name" value="HD"/>
</dbReference>
<keyword evidence="5 8" id="KW-0539">Nucleus</keyword>
<evidence type="ECO:0000313" key="13">
    <source>
        <dbReference type="Proteomes" id="UP000235965"/>
    </source>
</evidence>
<proteinExistence type="inferred from homology"/>
<keyword evidence="13" id="KW-1185">Reference proteome</keyword>
<dbReference type="FunFam" id="1.10.10.60:FF:000057">
    <property type="entry name" value="Short stature homeobox 2"/>
    <property type="match status" value="1"/>
</dbReference>